<dbReference type="SUPFAM" id="SSF56645">
    <property type="entry name" value="Acyl-CoA dehydrogenase NM domain-like"/>
    <property type="match status" value="1"/>
</dbReference>
<dbReference type="PROSITE" id="PS00073">
    <property type="entry name" value="ACYL_COA_DH_2"/>
    <property type="match status" value="1"/>
</dbReference>
<feature type="domain" description="Acyl-CoA oxidase/dehydrogenase middle" evidence="7">
    <location>
        <begin position="138"/>
        <end position="230"/>
    </location>
</feature>
<dbReference type="InterPro" id="IPR036250">
    <property type="entry name" value="AcylCo_DH-like_C"/>
</dbReference>
<dbReference type="InterPro" id="IPR046373">
    <property type="entry name" value="Acyl-CoA_Oxase/DH_mid-dom_sf"/>
</dbReference>
<keyword evidence="4 5" id="KW-0274">FAD</keyword>
<dbReference type="InterPro" id="IPR037069">
    <property type="entry name" value="AcylCoA_DH/ox_N_sf"/>
</dbReference>
<dbReference type="EMBL" id="JRNH01000014">
    <property type="protein sequence ID" value="KGF20521.1"/>
    <property type="molecule type" value="Genomic_DNA"/>
</dbReference>
<dbReference type="Pfam" id="PF00441">
    <property type="entry name" value="Acyl-CoA_dh_1"/>
    <property type="match status" value="1"/>
</dbReference>
<keyword evidence="3 5" id="KW-0285">Flavoprotein</keyword>
<feature type="domain" description="Acyl-CoA dehydrogenase/oxidase C-terminal" evidence="6">
    <location>
        <begin position="249"/>
        <end position="391"/>
    </location>
</feature>
<protein>
    <submittedName>
        <fullName evidence="8">Glutaryl-CoA dehydrogenase</fullName>
    </submittedName>
</protein>
<evidence type="ECO:0000259" key="6">
    <source>
        <dbReference type="Pfam" id="PF00441"/>
    </source>
</evidence>
<dbReference type="GO" id="GO:0006635">
    <property type="term" value="P:fatty acid beta-oxidation"/>
    <property type="evidence" value="ECO:0007669"/>
    <property type="project" value="InterPro"/>
</dbReference>
<evidence type="ECO:0000256" key="1">
    <source>
        <dbReference type="ARBA" id="ARBA00001974"/>
    </source>
</evidence>
<dbReference type="Pfam" id="PF02770">
    <property type="entry name" value="Acyl-CoA_dh_M"/>
    <property type="match status" value="1"/>
</dbReference>
<sequence length="398" mass="43126">MAEPVTGSIIPSDFYGYAERLTEAERAVILDLRERLETTVKPLVNPAWDAAELPQELVDAVRALPLMDPPALKEAGEPIRRILTGFRNFELARCDINVGTLYNAHAGLFRTACTLGGGEQQARELDAKIIDYSLTGVFGLTEPDHGSDVAGGLATTATHDPETDTWVIDGAKRWIGGATISDVVATFARDTADGQVKCFLVPRDADGVSMSIIPNKASLRIIQNAHIEYRGVRVPASARLEGINSFKDVARCLRAMRSDVAWMAVGATAGAYEAALRYVRERQQFGRPLAGFQLIQEKLAIMLGNLTSSLGLMVQLTEQEEQGIYKDENSALAKMMTSLRLRETVALAREVCGGNGITLDTDVARFHADAEAVYSYEGTHEINALIVGRAVTGVSAFV</sequence>
<dbReference type="InterPro" id="IPR009075">
    <property type="entry name" value="AcylCo_DH/oxidase_C"/>
</dbReference>
<dbReference type="Gene3D" id="2.40.110.10">
    <property type="entry name" value="Butyryl-CoA Dehydrogenase, subunit A, domain 2"/>
    <property type="match status" value="1"/>
</dbReference>
<dbReference type="RefSeq" id="WP_035755875.1">
    <property type="nucleotide sequence ID" value="NZ_JRNH01000014.1"/>
</dbReference>
<dbReference type="InterPro" id="IPR006091">
    <property type="entry name" value="Acyl-CoA_Oxase/DH_mid-dom"/>
</dbReference>
<dbReference type="Gene3D" id="1.10.540.10">
    <property type="entry name" value="Acyl-CoA dehydrogenase/oxidase, N-terminal domain"/>
    <property type="match status" value="1"/>
</dbReference>
<reference evidence="8 9" key="1">
    <citation type="submission" date="2014-07" db="EMBL/GenBank/DDBJ databases">
        <authorList>
            <person name="McCorrison J."/>
            <person name="Sanka R."/>
            <person name="Torralba M."/>
            <person name="Gillis M."/>
            <person name="Haft D.H."/>
            <person name="Methe B."/>
            <person name="Sutton G."/>
            <person name="Nelson K.E."/>
        </authorList>
    </citation>
    <scope>NUCLEOTIDE SEQUENCE [LARGE SCALE GENOMIC DNA]</scope>
    <source>
        <strain evidence="8 9">DNF00011</strain>
    </source>
</reference>
<dbReference type="Proteomes" id="UP000053528">
    <property type="component" value="Unassembled WGS sequence"/>
</dbReference>
<proteinExistence type="inferred from homology"/>
<dbReference type="GO" id="GO:0050660">
    <property type="term" value="F:flavin adenine dinucleotide binding"/>
    <property type="evidence" value="ECO:0007669"/>
    <property type="project" value="InterPro"/>
</dbReference>
<name>A0A095YEH5_9MICC</name>
<comment type="similarity">
    <text evidence="2 5">Belongs to the acyl-CoA dehydrogenase family.</text>
</comment>
<evidence type="ECO:0000256" key="3">
    <source>
        <dbReference type="ARBA" id="ARBA00022630"/>
    </source>
</evidence>
<evidence type="ECO:0000256" key="5">
    <source>
        <dbReference type="RuleBase" id="RU362125"/>
    </source>
</evidence>
<dbReference type="PANTHER" id="PTHR43188">
    <property type="entry name" value="ACYL-COENZYME A OXIDASE"/>
    <property type="match status" value="1"/>
</dbReference>
<evidence type="ECO:0000259" key="7">
    <source>
        <dbReference type="Pfam" id="PF02770"/>
    </source>
</evidence>
<evidence type="ECO:0000256" key="2">
    <source>
        <dbReference type="ARBA" id="ARBA00009347"/>
    </source>
</evidence>
<comment type="caution">
    <text evidence="8">The sequence shown here is derived from an EMBL/GenBank/DDBJ whole genome shotgun (WGS) entry which is preliminary data.</text>
</comment>
<dbReference type="SUPFAM" id="SSF47203">
    <property type="entry name" value="Acyl-CoA dehydrogenase C-terminal domain-like"/>
    <property type="match status" value="1"/>
</dbReference>
<evidence type="ECO:0000256" key="4">
    <source>
        <dbReference type="ARBA" id="ARBA00022827"/>
    </source>
</evidence>
<dbReference type="GO" id="GO:0003995">
    <property type="term" value="F:acyl-CoA dehydrogenase activity"/>
    <property type="evidence" value="ECO:0007669"/>
    <property type="project" value="InterPro"/>
</dbReference>
<comment type="cofactor">
    <cofactor evidence="1 5">
        <name>FAD</name>
        <dbReference type="ChEBI" id="CHEBI:57692"/>
    </cofactor>
</comment>
<dbReference type="InterPro" id="IPR009100">
    <property type="entry name" value="AcylCoA_DH/oxidase_NM_dom_sf"/>
</dbReference>
<dbReference type="Gene3D" id="1.20.140.10">
    <property type="entry name" value="Butyryl-CoA Dehydrogenase, subunit A, domain 3"/>
    <property type="match status" value="1"/>
</dbReference>
<evidence type="ECO:0000313" key="9">
    <source>
        <dbReference type="Proteomes" id="UP000053528"/>
    </source>
</evidence>
<organism evidence="8 9">
    <name type="scientific">Pseudoglutamicibacter albus DNF00011</name>
    <dbReference type="NCBI Taxonomy" id="1401063"/>
    <lineage>
        <taxon>Bacteria</taxon>
        <taxon>Bacillati</taxon>
        <taxon>Actinomycetota</taxon>
        <taxon>Actinomycetes</taxon>
        <taxon>Micrococcales</taxon>
        <taxon>Micrococcaceae</taxon>
        <taxon>Pseudoglutamicibacter</taxon>
    </lineage>
</organism>
<keyword evidence="5" id="KW-0560">Oxidoreductase</keyword>
<dbReference type="InterPro" id="IPR045008">
    <property type="entry name" value="ACX4-like"/>
</dbReference>
<dbReference type="InterPro" id="IPR006089">
    <property type="entry name" value="Acyl-CoA_DH_CS"/>
</dbReference>
<dbReference type="AlphaFoldDB" id="A0A095YEH5"/>
<accession>A0A095YEH5</accession>
<gene>
    <name evidence="8" type="ORF">HMPREF2128_05535</name>
</gene>
<evidence type="ECO:0000313" key="8">
    <source>
        <dbReference type="EMBL" id="KGF20521.1"/>
    </source>
</evidence>
<dbReference type="PANTHER" id="PTHR43188:SF1">
    <property type="entry name" value="ACYL-COA DEHYDROGENASE"/>
    <property type="match status" value="1"/>
</dbReference>